<dbReference type="GO" id="GO:0005737">
    <property type="term" value="C:cytoplasm"/>
    <property type="evidence" value="ECO:0007669"/>
    <property type="project" value="UniProtKB-SubCell"/>
</dbReference>
<evidence type="ECO:0000259" key="14">
    <source>
        <dbReference type="Pfam" id="PF21635"/>
    </source>
</evidence>
<dbReference type="InterPro" id="IPR041679">
    <property type="entry name" value="DNA2/NAM7-like_C"/>
</dbReference>
<dbReference type="Pfam" id="PF21635">
    <property type="entry name" value="Mov-10_helical"/>
    <property type="match status" value="1"/>
</dbReference>
<protein>
    <recommendedName>
        <fullName evidence="3">RNA helicase</fullName>
        <ecNumber evidence="3">3.6.4.13</ecNumber>
    </recommendedName>
</protein>
<reference evidence="15" key="1">
    <citation type="submission" date="2020-07" db="EMBL/GenBank/DDBJ databases">
        <authorList>
            <person name="Ferguson B K."/>
        </authorList>
    </citation>
    <scope>NUCLEOTIDE SEQUENCE</scope>
    <source>
        <strain evidence="15">L06</strain>
    </source>
</reference>
<evidence type="ECO:0000256" key="3">
    <source>
        <dbReference type="ARBA" id="ARBA00012552"/>
    </source>
</evidence>
<evidence type="ECO:0000259" key="13">
    <source>
        <dbReference type="Pfam" id="PF21634"/>
    </source>
</evidence>
<evidence type="ECO:0000256" key="9">
    <source>
        <dbReference type="ARBA" id="ARBA00023158"/>
    </source>
</evidence>
<evidence type="ECO:0000259" key="11">
    <source>
        <dbReference type="Pfam" id="PF13086"/>
    </source>
</evidence>
<organism evidence="15">
    <name type="scientific">Bracon brevicornis</name>
    <dbReference type="NCBI Taxonomy" id="1563983"/>
    <lineage>
        <taxon>Eukaryota</taxon>
        <taxon>Metazoa</taxon>
        <taxon>Ecdysozoa</taxon>
        <taxon>Arthropoda</taxon>
        <taxon>Hexapoda</taxon>
        <taxon>Insecta</taxon>
        <taxon>Pterygota</taxon>
        <taxon>Neoptera</taxon>
        <taxon>Endopterygota</taxon>
        <taxon>Hymenoptera</taxon>
        <taxon>Apocrita</taxon>
        <taxon>Ichneumonoidea</taxon>
        <taxon>Braconidae</taxon>
        <taxon>Braconinae</taxon>
        <taxon>Bracon</taxon>
    </lineage>
</organism>
<dbReference type="Gene3D" id="3.40.50.300">
    <property type="entry name" value="P-loop containing nucleotide triphosphate hydrolases"/>
    <property type="match status" value="2"/>
</dbReference>
<feature type="domain" description="DNA2/NAM7 helicase-like C-terminal" evidence="12">
    <location>
        <begin position="937"/>
        <end position="1130"/>
    </location>
</feature>
<dbReference type="InterPro" id="IPR027417">
    <property type="entry name" value="P-loop_NTPase"/>
</dbReference>
<name>A0A6V7M8J0_9HYME</name>
<evidence type="ECO:0000256" key="6">
    <source>
        <dbReference type="ARBA" id="ARBA00022801"/>
    </source>
</evidence>
<feature type="domain" description="DNA2/NAM7 helicase helicase" evidence="11">
    <location>
        <begin position="696"/>
        <end position="803"/>
    </location>
</feature>
<sequence>MFSLMYAAARYVVSGFTKKEPDLDEIIDRFNKEFVNSAPEEPTTPVEFNLSGCFHQNGVVTAVNNEILIIDNVYVCSLANCPDEAINVGARVKYLAYQKTPKDEIKVRRVVSLLDTSWDAVEQEIERINGRQAENQLIKKVVVAKVIKREGRNVFLEPMNIMINLDSVDSNFVPYVGDWASIECFVQLDEESPDLTGSILEVERIHPLRSSLKVGIITEYDAKKGSGVVGNDTVFSKLACEAGYMPSVGDKVAADSIESDQGKYTWRCLSVVPITKTADTNDLKNSDADIKDQEELALLLQEKNGIYIDKDLNFTLDISEQKTLAVCVVNTGDISQFFSRGIFISKKSQSQLSLLSPNTDEKTILGPGEKMTFVFNCQAKFVGFSEELFIFCFKGFKIGRQFKINVNSKKWTNNPPEVVQGSKKLLAVVTPNDHDQENFVPGVRPFQPPRFITVRSQRFNAPQRLWNDVLCIVNRGKTQVEAEVMLSQTIPCLMEGLTIENYTTRFHALLYLEEISMAIDIQRYDMSNASMRHASEFLALKVPGLVEKRPSLIIGDRAVISFRWDSSKGNTKYEGWIHKITSNEIFLQFNPRFHETYNGEDCQVSFRSSNSGINRCHNAIELAVTHLTKEILFPTLVTEKEPQIILEEVGETKDESMNKKINENANSPSNGVEETQETLNELYLKKRKLKWFNKSLNIYQKNAVRNILLGVARPLPYVIFGPPGTGKTITLCETILQILTTLPESRLLIATPSNSSANLIAEKLIASGALKPGDLVRLIANHCLMDDSIPEELLPYCATANLAAEHSVRNRYDWHEGQNASFKVKCTTSVLGRHRITVGTCVALGILYNMGFPRGHFSHILVDEAGQATEPEIMIPLTFVHADYGQIILAGDPMQLGPMVNSKYATYLGLAESFLVRLLQQFPYQRDPEGFENGYDPRLVTKLMINYRSLPEILELPNELFYDSDLISNVDPLNSPEAKFLESIKDAVPVRTSGITPAIVFHGVNGENRQDEDSPSWYNAAEATQVYLYLLKLYSFGLTGDDIGIISPYQKQVKRIRDLLIELNVALPKVGSVEEFQGQERKIIIVSCVRSGQDHVKNDIKHALGFVASPMRLNVAITRARALLVILGNPTLLGQDPYWRRVLEYCVERDCYTGCNYGAVLKNQDNGGGWFSDN</sequence>
<comment type="similarity">
    <text evidence="2">Belongs to the DNA2/NAM7 helicase family. SDE3 subfamily.</text>
</comment>
<dbReference type="PANTHER" id="PTHR45418:SF1">
    <property type="entry name" value="CANCER_TESTIS ANTIGEN 55"/>
    <property type="match status" value="1"/>
</dbReference>
<dbReference type="InterPro" id="IPR049079">
    <property type="entry name" value="Mov-10_helical"/>
</dbReference>
<feature type="domain" description="Helicase MOV-10 helical" evidence="14">
    <location>
        <begin position="459"/>
        <end position="523"/>
    </location>
</feature>
<keyword evidence="7" id="KW-0347">Helicase</keyword>
<keyword evidence="5" id="KW-0547">Nucleotide-binding</keyword>
<feature type="domain" description="DNA2/NAM7 helicase helicase" evidence="11">
    <location>
        <begin position="822"/>
        <end position="903"/>
    </location>
</feature>
<comment type="subcellular location">
    <subcellularLocation>
        <location evidence="1">Cytoplasm</location>
    </subcellularLocation>
</comment>
<dbReference type="Pfam" id="PF13087">
    <property type="entry name" value="AAA_12"/>
    <property type="match status" value="1"/>
</dbReference>
<dbReference type="InterPro" id="IPR049080">
    <property type="entry name" value="MOV-10-like_beta-barrel"/>
</dbReference>
<proteinExistence type="inferred from homology"/>
<keyword evidence="9" id="KW-0943">RNA-mediated gene silencing</keyword>
<dbReference type="InterPro" id="IPR041677">
    <property type="entry name" value="DNA2/NAM7_AAA_11"/>
</dbReference>
<evidence type="ECO:0000256" key="7">
    <source>
        <dbReference type="ARBA" id="ARBA00022806"/>
    </source>
</evidence>
<evidence type="ECO:0000256" key="4">
    <source>
        <dbReference type="ARBA" id="ARBA00022490"/>
    </source>
</evidence>
<keyword evidence="8" id="KW-0067">ATP-binding</keyword>
<dbReference type="AlphaFoldDB" id="A0A6V7M8J0"/>
<accession>A0A6V7M8J0</accession>
<dbReference type="EC" id="3.6.4.13" evidence="3"/>
<evidence type="ECO:0000259" key="12">
    <source>
        <dbReference type="Pfam" id="PF13087"/>
    </source>
</evidence>
<evidence type="ECO:0000256" key="10">
    <source>
        <dbReference type="ARBA" id="ARBA00047984"/>
    </source>
</evidence>
<evidence type="ECO:0000256" key="2">
    <source>
        <dbReference type="ARBA" id="ARBA00005601"/>
    </source>
</evidence>
<dbReference type="CDD" id="cd18078">
    <property type="entry name" value="DEXXQc_Mov10L1"/>
    <property type="match status" value="1"/>
</dbReference>
<evidence type="ECO:0000256" key="8">
    <source>
        <dbReference type="ARBA" id="ARBA00022840"/>
    </source>
</evidence>
<evidence type="ECO:0000256" key="1">
    <source>
        <dbReference type="ARBA" id="ARBA00004496"/>
    </source>
</evidence>
<keyword evidence="6" id="KW-0378">Hydrolase</keyword>
<gene>
    <name evidence="15" type="ORF">BBRV_LOCUS126350</name>
</gene>
<dbReference type="Pfam" id="PF21634">
    <property type="entry name" value="MOV-10_beta-barrel"/>
    <property type="match status" value="1"/>
</dbReference>
<dbReference type="PANTHER" id="PTHR45418">
    <property type="entry name" value="CANCER/TESTIS ANTIGEN 55"/>
    <property type="match status" value="1"/>
</dbReference>
<feature type="domain" description="Helicase MOV-10-like beta-barrel" evidence="13">
    <location>
        <begin position="524"/>
        <end position="600"/>
    </location>
</feature>
<evidence type="ECO:0000256" key="5">
    <source>
        <dbReference type="ARBA" id="ARBA00022741"/>
    </source>
</evidence>
<dbReference type="CDD" id="cd18808">
    <property type="entry name" value="SF1_C_Upf1"/>
    <property type="match status" value="1"/>
</dbReference>
<evidence type="ECO:0000313" key="15">
    <source>
        <dbReference type="EMBL" id="CAD1584599.1"/>
    </source>
</evidence>
<dbReference type="InterPro" id="IPR047187">
    <property type="entry name" value="SF1_C_Upf1"/>
</dbReference>
<keyword evidence="4" id="KW-0963">Cytoplasm</keyword>
<dbReference type="Pfam" id="PF13086">
    <property type="entry name" value="AAA_11"/>
    <property type="match status" value="2"/>
</dbReference>
<comment type="catalytic activity">
    <reaction evidence="10">
        <text>ATP + H2O = ADP + phosphate + H(+)</text>
        <dbReference type="Rhea" id="RHEA:13065"/>
        <dbReference type="ChEBI" id="CHEBI:15377"/>
        <dbReference type="ChEBI" id="CHEBI:15378"/>
        <dbReference type="ChEBI" id="CHEBI:30616"/>
        <dbReference type="ChEBI" id="CHEBI:43474"/>
        <dbReference type="ChEBI" id="CHEBI:456216"/>
        <dbReference type="EC" id="3.6.4.13"/>
    </reaction>
</comment>
<dbReference type="GO" id="GO:0016787">
    <property type="term" value="F:hydrolase activity"/>
    <property type="evidence" value="ECO:0007669"/>
    <property type="project" value="UniProtKB-KW"/>
</dbReference>
<dbReference type="GO" id="GO:0005524">
    <property type="term" value="F:ATP binding"/>
    <property type="evidence" value="ECO:0007669"/>
    <property type="project" value="UniProtKB-KW"/>
</dbReference>
<dbReference type="SUPFAM" id="SSF52540">
    <property type="entry name" value="P-loop containing nucleoside triphosphate hydrolases"/>
    <property type="match status" value="1"/>
</dbReference>
<dbReference type="EMBL" id="CADCXW020000348">
    <property type="protein sequence ID" value="CAD1584599.1"/>
    <property type="molecule type" value="Genomic_DNA"/>
</dbReference>
<dbReference type="GO" id="GO:0003724">
    <property type="term" value="F:RNA helicase activity"/>
    <property type="evidence" value="ECO:0007669"/>
    <property type="project" value="UniProtKB-EC"/>
</dbReference>
<dbReference type="GO" id="GO:0031047">
    <property type="term" value="P:regulatory ncRNA-mediated gene silencing"/>
    <property type="evidence" value="ECO:0007669"/>
    <property type="project" value="UniProtKB-KW"/>
</dbReference>